<keyword evidence="5 6" id="KW-0413">Isomerase</keyword>
<dbReference type="InterPro" id="IPR046357">
    <property type="entry name" value="PPIase_dom_sf"/>
</dbReference>
<evidence type="ECO:0000259" key="7">
    <source>
        <dbReference type="PROSITE" id="PS50198"/>
    </source>
</evidence>
<dbReference type="GO" id="GO:0003755">
    <property type="term" value="F:peptidyl-prolyl cis-trans isomerase activity"/>
    <property type="evidence" value="ECO:0007669"/>
    <property type="project" value="UniProtKB-KW"/>
</dbReference>
<evidence type="ECO:0000313" key="9">
    <source>
        <dbReference type="Proteomes" id="UP000052008"/>
    </source>
</evidence>
<dbReference type="InterPro" id="IPR000297">
    <property type="entry name" value="PPIase_PpiC"/>
</dbReference>
<dbReference type="EC" id="5.2.1.8" evidence="2"/>
<dbReference type="PANTHER" id="PTHR47245">
    <property type="entry name" value="PEPTIDYLPROLYL ISOMERASE"/>
    <property type="match status" value="1"/>
</dbReference>
<gene>
    <name evidence="8" type="ORF">AMJ39_03870</name>
</gene>
<dbReference type="InterPro" id="IPR027304">
    <property type="entry name" value="Trigger_fact/SurA_dom_sf"/>
</dbReference>
<organism evidence="8 9">
    <name type="scientific">candidate division TA06 bacterium DG_24</name>
    <dbReference type="NCBI Taxonomy" id="1703770"/>
    <lineage>
        <taxon>Bacteria</taxon>
        <taxon>Bacteria division TA06</taxon>
    </lineage>
</organism>
<evidence type="ECO:0000256" key="5">
    <source>
        <dbReference type="ARBA" id="ARBA00023235"/>
    </source>
</evidence>
<evidence type="ECO:0000256" key="6">
    <source>
        <dbReference type="PROSITE-ProRule" id="PRU00278"/>
    </source>
</evidence>
<name>A0A0S7WUE8_UNCT6</name>
<evidence type="ECO:0000256" key="1">
    <source>
        <dbReference type="ARBA" id="ARBA00000971"/>
    </source>
</evidence>
<dbReference type="STRING" id="1703770.AMJ39_03870"/>
<feature type="domain" description="PpiC" evidence="7">
    <location>
        <begin position="144"/>
        <end position="234"/>
    </location>
</feature>
<comment type="caution">
    <text evidence="8">The sequence shown here is derived from an EMBL/GenBank/DDBJ whole genome shotgun (WGS) entry which is preliminary data.</text>
</comment>
<reference evidence="8 9" key="1">
    <citation type="journal article" date="2015" name="Microbiome">
        <title>Genomic resolution of linkages in carbon, nitrogen, and sulfur cycling among widespread estuary sediment bacteria.</title>
        <authorList>
            <person name="Baker B.J."/>
            <person name="Lazar C.S."/>
            <person name="Teske A.P."/>
            <person name="Dick G.J."/>
        </authorList>
    </citation>
    <scope>NUCLEOTIDE SEQUENCE [LARGE SCALE GENOMIC DNA]</scope>
    <source>
        <strain evidence="8">DG_24</strain>
    </source>
</reference>
<dbReference type="Pfam" id="PF13616">
    <property type="entry name" value="Rotamase_3"/>
    <property type="match status" value="1"/>
</dbReference>
<keyword evidence="3" id="KW-0732">Signal</keyword>
<dbReference type="SUPFAM" id="SSF109998">
    <property type="entry name" value="Triger factor/SurA peptide-binding domain-like"/>
    <property type="match status" value="1"/>
</dbReference>
<dbReference type="Gene3D" id="3.10.50.40">
    <property type="match status" value="1"/>
</dbReference>
<dbReference type="PANTHER" id="PTHR47245:SF1">
    <property type="entry name" value="FOLDASE PROTEIN PRSA"/>
    <property type="match status" value="1"/>
</dbReference>
<evidence type="ECO:0000313" key="8">
    <source>
        <dbReference type="EMBL" id="KPJ53651.1"/>
    </source>
</evidence>
<dbReference type="InterPro" id="IPR050245">
    <property type="entry name" value="PrsA_foldase"/>
</dbReference>
<dbReference type="EMBL" id="LIZS01000015">
    <property type="protein sequence ID" value="KPJ53651.1"/>
    <property type="molecule type" value="Genomic_DNA"/>
</dbReference>
<dbReference type="AlphaFoldDB" id="A0A0S7WUE8"/>
<evidence type="ECO:0000256" key="3">
    <source>
        <dbReference type="ARBA" id="ARBA00022729"/>
    </source>
</evidence>
<dbReference type="Proteomes" id="UP000052008">
    <property type="component" value="Unassembled WGS sequence"/>
</dbReference>
<sequence length="308" mass="34528">MNQRRNDLAAVVVTGLMALSLGLSLTLGLPGCGQREGEEEILARVDDATLTLDEFLSQIPEEVRPLLTRQNMENHVKRWADTQLFYREAMRRGLDRDPEVAPKLENLRREILVGELLSREMEEKAQVTDEDVAAYYREHEDDYATEIKVAHILVSTPGEAQRILEEIRADGDFAELARAWSLDESSRERGGELPYFTRGSGVPDFEDACFALELGEVSDVVETGYGYHVIKMISHRPAGKIVVLEEIEDELRGYMMAMRQDELLSSWLDELRAGARIELNLDLLERIEPALPGGGSGAMGPMDAGPDR</sequence>
<keyword evidence="4 6" id="KW-0697">Rotamase</keyword>
<dbReference type="SUPFAM" id="SSF54534">
    <property type="entry name" value="FKBP-like"/>
    <property type="match status" value="1"/>
</dbReference>
<accession>A0A0S7WUE8</accession>
<evidence type="ECO:0000256" key="2">
    <source>
        <dbReference type="ARBA" id="ARBA00013194"/>
    </source>
</evidence>
<evidence type="ECO:0000256" key="4">
    <source>
        <dbReference type="ARBA" id="ARBA00023110"/>
    </source>
</evidence>
<comment type="catalytic activity">
    <reaction evidence="1">
        <text>[protein]-peptidylproline (omega=180) = [protein]-peptidylproline (omega=0)</text>
        <dbReference type="Rhea" id="RHEA:16237"/>
        <dbReference type="Rhea" id="RHEA-COMP:10747"/>
        <dbReference type="Rhea" id="RHEA-COMP:10748"/>
        <dbReference type="ChEBI" id="CHEBI:83833"/>
        <dbReference type="ChEBI" id="CHEBI:83834"/>
        <dbReference type="EC" id="5.2.1.8"/>
    </reaction>
</comment>
<proteinExistence type="predicted"/>
<dbReference type="PROSITE" id="PS50198">
    <property type="entry name" value="PPIC_PPIASE_2"/>
    <property type="match status" value="1"/>
</dbReference>
<protein>
    <recommendedName>
        <fullName evidence="2">peptidylprolyl isomerase</fullName>
        <ecNumber evidence="2">5.2.1.8</ecNumber>
    </recommendedName>
</protein>